<protein>
    <submittedName>
        <fullName evidence="2">Uncharacterized protein</fullName>
    </submittedName>
</protein>
<dbReference type="AlphaFoldDB" id="A0A8H3M065"/>
<dbReference type="OrthoDB" id="3256745at2759"/>
<organism evidence="2 3">
    <name type="scientific">Rhizophagus clarus</name>
    <dbReference type="NCBI Taxonomy" id="94130"/>
    <lineage>
        <taxon>Eukaryota</taxon>
        <taxon>Fungi</taxon>
        <taxon>Fungi incertae sedis</taxon>
        <taxon>Mucoromycota</taxon>
        <taxon>Glomeromycotina</taxon>
        <taxon>Glomeromycetes</taxon>
        <taxon>Glomerales</taxon>
        <taxon>Glomeraceae</taxon>
        <taxon>Rhizophagus</taxon>
    </lineage>
</organism>
<feature type="transmembrane region" description="Helical" evidence="1">
    <location>
        <begin position="265"/>
        <end position="285"/>
    </location>
</feature>
<dbReference type="Gene3D" id="1.20.1070.10">
    <property type="entry name" value="Rhodopsin 7-helix transmembrane proteins"/>
    <property type="match status" value="1"/>
</dbReference>
<evidence type="ECO:0000256" key="1">
    <source>
        <dbReference type="SAM" id="Phobius"/>
    </source>
</evidence>
<dbReference type="Proteomes" id="UP000615446">
    <property type="component" value="Unassembled WGS sequence"/>
</dbReference>
<evidence type="ECO:0000313" key="2">
    <source>
        <dbReference type="EMBL" id="GES95515.1"/>
    </source>
</evidence>
<proteinExistence type="predicted"/>
<name>A0A8H3M065_9GLOM</name>
<comment type="caution">
    <text evidence="2">The sequence shown here is derived from an EMBL/GenBank/DDBJ whole genome shotgun (WGS) entry which is preliminary data.</text>
</comment>
<feature type="transmembrane region" description="Helical" evidence="1">
    <location>
        <begin position="78"/>
        <end position="100"/>
    </location>
</feature>
<gene>
    <name evidence="2" type="ORF">RCL2_002217900</name>
</gene>
<dbReference type="EMBL" id="BLAL01000242">
    <property type="protein sequence ID" value="GES95515.1"/>
    <property type="molecule type" value="Genomic_DNA"/>
</dbReference>
<feature type="transmembrane region" description="Helical" evidence="1">
    <location>
        <begin position="112"/>
        <end position="135"/>
    </location>
</feature>
<reference evidence="2" key="1">
    <citation type="submission" date="2019-10" db="EMBL/GenBank/DDBJ databases">
        <title>Conservation and host-specific expression of non-tandemly repeated heterogenous ribosome RNA gene in arbuscular mycorrhizal fungi.</title>
        <authorList>
            <person name="Maeda T."/>
            <person name="Kobayashi Y."/>
            <person name="Nakagawa T."/>
            <person name="Ezawa T."/>
            <person name="Yamaguchi K."/>
            <person name="Bino T."/>
            <person name="Nishimoto Y."/>
            <person name="Shigenobu S."/>
            <person name="Kawaguchi M."/>
        </authorList>
    </citation>
    <scope>NUCLEOTIDE SEQUENCE</scope>
    <source>
        <strain evidence="2">HR1</strain>
    </source>
</reference>
<feature type="transmembrane region" description="Helical" evidence="1">
    <location>
        <begin position="6"/>
        <end position="29"/>
    </location>
</feature>
<feature type="transmembrane region" description="Helical" evidence="1">
    <location>
        <begin position="36"/>
        <end position="58"/>
    </location>
</feature>
<keyword evidence="1" id="KW-0812">Transmembrane</keyword>
<keyword evidence="1" id="KW-0472">Membrane</keyword>
<keyword evidence="1" id="KW-1133">Transmembrane helix</keyword>
<sequence>MVELSIILIYFVCFISMICALCTAIKLYVSGKNYLIAVLAIAMSISEFTILLSIIWIDDFKKNVPKTFCIFQGLALQYALYVQVITALCFSYHIYQLLVHYKQGTSQRLQKFYMVSIIIVPIVITIIAAVVSIKVDAIKPLSINCDIKKPTWARLIGYSGFNMMMTFPGVYFSARAAYQVFRHLDQFKSKISNGVDSNDSTRAMTENRTNASHQIQIHVDSNHEITNPEATTTTAETRTTITAYRRQRSQSRANQIKAYNMTKAAAIRMVLFSCGFALINVLASFQTVTMILKNGFFGEDEYKGIGGNDIAGTTMGLMIFLVFGLPRSVKKCFSCSRRSDLD</sequence>
<accession>A0A8H3M065</accession>
<evidence type="ECO:0000313" key="3">
    <source>
        <dbReference type="Proteomes" id="UP000615446"/>
    </source>
</evidence>
<feature type="transmembrane region" description="Helical" evidence="1">
    <location>
        <begin position="155"/>
        <end position="174"/>
    </location>
</feature>
<feature type="transmembrane region" description="Helical" evidence="1">
    <location>
        <begin position="305"/>
        <end position="325"/>
    </location>
</feature>